<dbReference type="OrthoDB" id="9782583at2"/>
<protein>
    <recommendedName>
        <fullName evidence="4">DnaJ domain-containing protein</fullName>
    </recommendedName>
</protein>
<keyword evidence="3" id="KW-1185">Reference proteome</keyword>
<dbReference type="STRING" id="51670.SAMN04488557_2378"/>
<dbReference type="SUPFAM" id="SSF46565">
    <property type="entry name" value="Chaperone J-domain"/>
    <property type="match status" value="1"/>
</dbReference>
<proteinExistence type="predicted"/>
<dbReference type="Gene3D" id="1.10.287.110">
    <property type="entry name" value="DnaJ domain"/>
    <property type="match status" value="1"/>
</dbReference>
<accession>A0A1I7NIX3</accession>
<evidence type="ECO:0000256" key="1">
    <source>
        <dbReference type="SAM" id="MobiDB-lite"/>
    </source>
</evidence>
<dbReference type="InterPro" id="IPR036869">
    <property type="entry name" value="J_dom_sf"/>
</dbReference>
<feature type="region of interest" description="Disordered" evidence="1">
    <location>
        <begin position="136"/>
        <end position="156"/>
    </location>
</feature>
<dbReference type="RefSeq" id="WP_092867865.1">
    <property type="nucleotide sequence ID" value="NZ_FPCH01000002.1"/>
</dbReference>
<dbReference type="AlphaFoldDB" id="A0A1I7NIX3"/>
<dbReference type="Proteomes" id="UP000199423">
    <property type="component" value="Unassembled WGS sequence"/>
</dbReference>
<organism evidence="2 3">
    <name type="scientific">Hyphomicrobium facile</name>
    <dbReference type="NCBI Taxonomy" id="51670"/>
    <lineage>
        <taxon>Bacteria</taxon>
        <taxon>Pseudomonadati</taxon>
        <taxon>Pseudomonadota</taxon>
        <taxon>Alphaproteobacteria</taxon>
        <taxon>Hyphomicrobiales</taxon>
        <taxon>Hyphomicrobiaceae</taxon>
        <taxon>Hyphomicrobium</taxon>
    </lineage>
</organism>
<gene>
    <name evidence="2" type="ORF">SAMN04488557_2378</name>
</gene>
<evidence type="ECO:0000313" key="3">
    <source>
        <dbReference type="Proteomes" id="UP000199423"/>
    </source>
</evidence>
<name>A0A1I7NIX3_9HYPH</name>
<evidence type="ECO:0008006" key="4">
    <source>
        <dbReference type="Google" id="ProtNLM"/>
    </source>
</evidence>
<sequence length="193" mass="21667">MSASQAKALKAALDLIRMPSQVRVMRSAPLPPGVLLLLRLAASELEAEREAGKINNRAPDANREAAIFFIEQVLLASNSDSYRVLGLDDTATLAELRRHMAYLLKWLHPDLSRDPHKARLAQRVLIAWNELKAGKRAREGQKDSSPPHLMRAPNSSCRQRAFGATRQRGDRQTQLRTITGGFGSLFRRRIWPL</sequence>
<evidence type="ECO:0000313" key="2">
    <source>
        <dbReference type="EMBL" id="SFV34607.1"/>
    </source>
</evidence>
<dbReference type="EMBL" id="FPCH01000002">
    <property type="protein sequence ID" value="SFV34607.1"/>
    <property type="molecule type" value="Genomic_DNA"/>
</dbReference>
<reference evidence="3" key="1">
    <citation type="submission" date="2016-10" db="EMBL/GenBank/DDBJ databases">
        <authorList>
            <person name="Varghese N."/>
            <person name="Submissions S."/>
        </authorList>
    </citation>
    <scope>NUCLEOTIDE SEQUENCE [LARGE SCALE GENOMIC DNA]</scope>
    <source>
        <strain evidence="3">DSM 1565</strain>
    </source>
</reference>